<dbReference type="PRINTS" id="PR00990">
    <property type="entry name" value="RIBOKINASE"/>
</dbReference>
<comment type="caution">
    <text evidence="6">The sequence shown here is derived from an EMBL/GenBank/DDBJ whole genome shotgun (WGS) entry which is preliminary data.</text>
</comment>
<dbReference type="InterPro" id="IPR002139">
    <property type="entry name" value="Ribo/fructo_kinase"/>
</dbReference>
<keyword evidence="3 4" id="KW-0418">Kinase</keyword>
<reference evidence="6 7" key="1">
    <citation type="journal article" date="2019" name="Int. J. Syst. Evol. Microbiol.">
        <title>The Global Catalogue of Microorganisms (GCM) 10K type strain sequencing project: providing services to taxonomists for standard genome sequencing and annotation.</title>
        <authorList>
            <consortium name="The Broad Institute Genomics Platform"/>
            <consortium name="The Broad Institute Genome Sequencing Center for Infectious Disease"/>
            <person name="Wu L."/>
            <person name="Ma J."/>
        </authorList>
    </citation>
    <scope>NUCLEOTIDE SEQUENCE [LARGE SCALE GENOMIC DNA]</scope>
    <source>
        <strain evidence="6 7">JCM 14718</strain>
    </source>
</reference>
<keyword evidence="2 4" id="KW-0808">Transferase</keyword>
<sequence length="297" mass="30536">MTVSVIGAVQLDVITAPVGELPAPGAAQFVDTMAMRVGGAGANAALAMVELGLDTRLFGCVGEDFVGRWLLEEIGGLAADTVVVPGQSTGVTIACEKPGRDRSFLTLLGVCATYDFSMIPADALTSSSVLVCDYFCAPALRGEPTRKLLEGAKAGGAQTFFDTAWDPDGFGPQARAEVHELLPLVDVFVPNESEACALVDDRDPYSAARTLQEISGGWVVVKLGADGCHAAGPDGVTFAEAAPKVVVADTTGAGDTFNAGLVGALAHGESLPAAMRAATRFASTVVSRPSGERYVSR</sequence>
<organism evidence="6 7">
    <name type="scientific">Fodinicola feengrottensis</name>
    <dbReference type="NCBI Taxonomy" id="435914"/>
    <lineage>
        <taxon>Bacteria</taxon>
        <taxon>Bacillati</taxon>
        <taxon>Actinomycetota</taxon>
        <taxon>Actinomycetes</taxon>
        <taxon>Mycobacteriales</taxon>
        <taxon>Fodinicola</taxon>
    </lineage>
</organism>
<dbReference type="InterPro" id="IPR011611">
    <property type="entry name" value="PfkB_dom"/>
</dbReference>
<evidence type="ECO:0000256" key="4">
    <source>
        <dbReference type="RuleBase" id="RU003704"/>
    </source>
</evidence>
<evidence type="ECO:0000256" key="1">
    <source>
        <dbReference type="ARBA" id="ARBA00010688"/>
    </source>
</evidence>
<proteinExistence type="inferred from homology"/>
<dbReference type="PROSITE" id="PS00584">
    <property type="entry name" value="PFKB_KINASES_2"/>
    <property type="match status" value="1"/>
</dbReference>
<evidence type="ECO:0000256" key="2">
    <source>
        <dbReference type="ARBA" id="ARBA00022679"/>
    </source>
</evidence>
<dbReference type="SUPFAM" id="SSF53613">
    <property type="entry name" value="Ribokinase-like"/>
    <property type="match status" value="1"/>
</dbReference>
<protein>
    <recommendedName>
        <fullName evidence="5">Carbohydrate kinase PfkB domain-containing protein</fullName>
    </recommendedName>
</protein>
<gene>
    <name evidence="6" type="ORF">GCM10009765_10050</name>
</gene>
<evidence type="ECO:0000313" key="6">
    <source>
        <dbReference type="EMBL" id="GAA1662573.1"/>
    </source>
</evidence>
<dbReference type="InterPro" id="IPR002173">
    <property type="entry name" value="Carboh/pur_kinase_PfkB_CS"/>
</dbReference>
<evidence type="ECO:0000256" key="3">
    <source>
        <dbReference type="ARBA" id="ARBA00022777"/>
    </source>
</evidence>
<evidence type="ECO:0000313" key="7">
    <source>
        <dbReference type="Proteomes" id="UP001500618"/>
    </source>
</evidence>
<dbReference type="RefSeq" id="WP_344307564.1">
    <property type="nucleotide sequence ID" value="NZ_BAAANY010000003.1"/>
</dbReference>
<feature type="domain" description="Carbohydrate kinase PfkB" evidence="5">
    <location>
        <begin position="3"/>
        <end position="290"/>
    </location>
</feature>
<dbReference type="Proteomes" id="UP001500618">
    <property type="component" value="Unassembled WGS sequence"/>
</dbReference>
<dbReference type="Pfam" id="PF00294">
    <property type="entry name" value="PfkB"/>
    <property type="match status" value="1"/>
</dbReference>
<dbReference type="InterPro" id="IPR029056">
    <property type="entry name" value="Ribokinase-like"/>
</dbReference>
<accession>A0ABN2FZI7</accession>
<dbReference type="Gene3D" id="3.40.1190.20">
    <property type="match status" value="1"/>
</dbReference>
<name>A0ABN2FZI7_9ACTN</name>
<comment type="similarity">
    <text evidence="1 4">Belongs to the carbohydrate kinase PfkB family.</text>
</comment>
<dbReference type="PANTHER" id="PTHR10584:SF166">
    <property type="entry name" value="RIBOKINASE"/>
    <property type="match status" value="1"/>
</dbReference>
<keyword evidence="7" id="KW-1185">Reference proteome</keyword>
<dbReference type="PANTHER" id="PTHR10584">
    <property type="entry name" value="SUGAR KINASE"/>
    <property type="match status" value="1"/>
</dbReference>
<evidence type="ECO:0000259" key="5">
    <source>
        <dbReference type="Pfam" id="PF00294"/>
    </source>
</evidence>
<dbReference type="EMBL" id="BAAANY010000003">
    <property type="protein sequence ID" value="GAA1662573.1"/>
    <property type="molecule type" value="Genomic_DNA"/>
</dbReference>